<keyword evidence="2" id="KW-1185">Reference proteome</keyword>
<protein>
    <submittedName>
        <fullName evidence="1">Uncharacterized protein</fullName>
    </submittedName>
</protein>
<dbReference type="STRING" id="180088.A0A1J8QFY0"/>
<gene>
    <name evidence="1" type="ORF">AZE42_08788</name>
</gene>
<dbReference type="EMBL" id="LVVM01004640">
    <property type="protein sequence ID" value="OJA12489.1"/>
    <property type="molecule type" value="Genomic_DNA"/>
</dbReference>
<accession>A0A1J8QFY0</accession>
<name>A0A1J8QFY0_9AGAM</name>
<comment type="caution">
    <text evidence="1">The sequence shown here is derived from an EMBL/GenBank/DDBJ whole genome shotgun (WGS) entry which is preliminary data.</text>
</comment>
<proteinExistence type="predicted"/>
<evidence type="ECO:0000313" key="1">
    <source>
        <dbReference type="EMBL" id="OJA12489.1"/>
    </source>
</evidence>
<organism evidence="1 2">
    <name type="scientific">Rhizopogon vesiculosus</name>
    <dbReference type="NCBI Taxonomy" id="180088"/>
    <lineage>
        <taxon>Eukaryota</taxon>
        <taxon>Fungi</taxon>
        <taxon>Dikarya</taxon>
        <taxon>Basidiomycota</taxon>
        <taxon>Agaricomycotina</taxon>
        <taxon>Agaricomycetes</taxon>
        <taxon>Agaricomycetidae</taxon>
        <taxon>Boletales</taxon>
        <taxon>Suillineae</taxon>
        <taxon>Rhizopogonaceae</taxon>
        <taxon>Rhizopogon</taxon>
    </lineage>
</organism>
<dbReference type="AlphaFoldDB" id="A0A1J8QFY0"/>
<dbReference type="InterPro" id="IPR046521">
    <property type="entry name" value="DUF6698"/>
</dbReference>
<dbReference type="Pfam" id="PF20414">
    <property type="entry name" value="DUF6698"/>
    <property type="match status" value="1"/>
</dbReference>
<dbReference type="Proteomes" id="UP000183567">
    <property type="component" value="Unassembled WGS sequence"/>
</dbReference>
<dbReference type="OrthoDB" id="3220614at2759"/>
<reference evidence="1 2" key="1">
    <citation type="submission" date="2016-03" db="EMBL/GenBank/DDBJ databases">
        <title>Comparative genomics of the ectomycorrhizal sister species Rhizopogon vinicolor and Rhizopogon vesiculosus (Basidiomycota: Boletales) reveals a divergence of the mating type B locus.</title>
        <authorList>
            <person name="Mujic A.B."/>
            <person name="Kuo A."/>
            <person name="Tritt A."/>
            <person name="Lipzen A."/>
            <person name="Chen C."/>
            <person name="Johnson J."/>
            <person name="Sharma A."/>
            <person name="Barry K."/>
            <person name="Grigoriev I.V."/>
            <person name="Spatafora J.W."/>
        </authorList>
    </citation>
    <scope>NUCLEOTIDE SEQUENCE [LARGE SCALE GENOMIC DNA]</scope>
    <source>
        <strain evidence="1 2">AM-OR11-056</strain>
    </source>
</reference>
<sequence length="177" mass="20724">MRGLNHPQLARLLCPRKKLDWFDEDPEGAMAALQGGEVSMTARNWSTLFYEDGIYDLTEKMKGLFKNHVAVRFYKYLFIGPLSVTGDSSNVRNSAKPSKNRAWGVMAVNKYIIAYIHIITYFTLNSAQHWMRYIGDMDLEELLLSIVEVLDDDDAWVKEIIAWWNRYITFRTWFVTR</sequence>
<evidence type="ECO:0000313" key="2">
    <source>
        <dbReference type="Proteomes" id="UP000183567"/>
    </source>
</evidence>